<dbReference type="EMBL" id="LAZR01000211">
    <property type="protein sequence ID" value="KKN81750.1"/>
    <property type="molecule type" value="Genomic_DNA"/>
</dbReference>
<gene>
    <name evidence="1" type="ORF">LCGC14_0316620</name>
</gene>
<reference evidence="1" key="1">
    <citation type="journal article" date="2015" name="Nature">
        <title>Complex archaea that bridge the gap between prokaryotes and eukaryotes.</title>
        <authorList>
            <person name="Spang A."/>
            <person name="Saw J.H."/>
            <person name="Jorgensen S.L."/>
            <person name="Zaremba-Niedzwiedzka K."/>
            <person name="Martijn J."/>
            <person name="Lind A.E."/>
            <person name="van Eijk R."/>
            <person name="Schleper C."/>
            <person name="Guy L."/>
            <person name="Ettema T.J."/>
        </authorList>
    </citation>
    <scope>NUCLEOTIDE SEQUENCE</scope>
</reference>
<protein>
    <submittedName>
        <fullName evidence="1">Uncharacterized protein</fullName>
    </submittedName>
</protein>
<accession>A0A0F9TKI6</accession>
<proteinExistence type="predicted"/>
<organism evidence="1">
    <name type="scientific">marine sediment metagenome</name>
    <dbReference type="NCBI Taxonomy" id="412755"/>
    <lineage>
        <taxon>unclassified sequences</taxon>
        <taxon>metagenomes</taxon>
        <taxon>ecological metagenomes</taxon>
    </lineage>
</organism>
<dbReference type="AlphaFoldDB" id="A0A0F9TKI6"/>
<sequence length="135" mass="15311">MHKVRIIDPSNIEALNDLVNSTYKLMDKPYQLINSELRHLRVDMNNVIVNAVENMNPMFHIANMSDNGQAIQNTIGAAMAWGYLMATVPHELEAIINEVVARHGAMEGSAMDMDESVEDFYSAIERERQDEHDHS</sequence>
<comment type="caution">
    <text evidence="1">The sequence shown here is derived from an EMBL/GenBank/DDBJ whole genome shotgun (WGS) entry which is preliminary data.</text>
</comment>
<name>A0A0F9TKI6_9ZZZZ</name>
<evidence type="ECO:0000313" key="1">
    <source>
        <dbReference type="EMBL" id="KKN81750.1"/>
    </source>
</evidence>